<protein>
    <submittedName>
        <fullName evidence="2">Uncharacterized protein</fullName>
    </submittedName>
</protein>
<reference evidence="2 3" key="1">
    <citation type="submission" date="2011-11" db="EMBL/GenBank/DDBJ databases">
        <title>The Noncontiguous Finished genome of Desulfosporosinus youngiae DSM 17734.</title>
        <authorList>
            <consortium name="US DOE Joint Genome Institute (JGI-PGF)"/>
            <person name="Lucas S."/>
            <person name="Han J."/>
            <person name="Lapidus A."/>
            <person name="Cheng J.-F."/>
            <person name="Goodwin L."/>
            <person name="Pitluck S."/>
            <person name="Peters L."/>
            <person name="Ovchinnikova G."/>
            <person name="Lu M."/>
            <person name="Land M.L."/>
            <person name="Hauser L."/>
            <person name="Pester M."/>
            <person name="Spring S."/>
            <person name="Ollivier B."/>
            <person name="Rattei T."/>
            <person name="Klenk H.-P."/>
            <person name="Wagner M."/>
            <person name="Loy A."/>
            <person name="Woyke T.J."/>
        </authorList>
    </citation>
    <scope>NUCLEOTIDE SEQUENCE [LARGE SCALE GENOMIC DNA]</scope>
    <source>
        <strain evidence="2 3">DSM 17734</strain>
    </source>
</reference>
<feature type="transmembrane region" description="Helical" evidence="1">
    <location>
        <begin position="9"/>
        <end position="29"/>
    </location>
</feature>
<sequence length="72" mass="7817">MTKLMLNRIAFVGVVAIVIAAIIHIVQTVTSHKTMLTALPLSIRLAVVIVFWAIVLVIGGVIYTVIAKHLLK</sequence>
<keyword evidence="1" id="KW-0812">Transmembrane</keyword>
<evidence type="ECO:0000313" key="2">
    <source>
        <dbReference type="EMBL" id="EHQ91155.1"/>
    </source>
</evidence>
<accession>H5XXE9</accession>
<proteinExistence type="predicted"/>
<evidence type="ECO:0000313" key="3">
    <source>
        <dbReference type="Proteomes" id="UP000005104"/>
    </source>
</evidence>
<organism evidence="2 3">
    <name type="scientific">Desulfosporosinus youngiae DSM 17734</name>
    <dbReference type="NCBI Taxonomy" id="768710"/>
    <lineage>
        <taxon>Bacteria</taxon>
        <taxon>Bacillati</taxon>
        <taxon>Bacillota</taxon>
        <taxon>Clostridia</taxon>
        <taxon>Eubacteriales</taxon>
        <taxon>Desulfitobacteriaceae</taxon>
        <taxon>Desulfosporosinus</taxon>
    </lineage>
</organism>
<name>H5XXE9_9FIRM</name>
<feature type="transmembrane region" description="Helical" evidence="1">
    <location>
        <begin position="41"/>
        <end position="66"/>
    </location>
</feature>
<dbReference type="HOGENOM" id="CLU_2715881_0_0_9"/>
<dbReference type="Proteomes" id="UP000005104">
    <property type="component" value="Chromosome"/>
</dbReference>
<dbReference type="RefSeq" id="WP_007785939.1">
    <property type="nucleotide sequence ID" value="NZ_CM001441.1"/>
</dbReference>
<gene>
    <name evidence="2" type="ORF">DesyoDRAFT_4196</name>
</gene>
<keyword evidence="1" id="KW-0472">Membrane</keyword>
<evidence type="ECO:0000256" key="1">
    <source>
        <dbReference type="SAM" id="Phobius"/>
    </source>
</evidence>
<keyword evidence="3" id="KW-1185">Reference proteome</keyword>
<keyword evidence="1" id="KW-1133">Transmembrane helix</keyword>
<dbReference type="AlphaFoldDB" id="H5XXE9"/>
<dbReference type="EMBL" id="CM001441">
    <property type="protein sequence ID" value="EHQ91155.1"/>
    <property type="molecule type" value="Genomic_DNA"/>
</dbReference>